<evidence type="ECO:0000256" key="3">
    <source>
        <dbReference type="ARBA" id="ARBA00022692"/>
    </source>
</evidence>
<name>Q4SW16_TETNG</name>
<evidence type="ECO:0000256" key="2">
    <source>
        <dbReference type="ARBA" id="ARBA00009565"/>
    </source>
</evidence>
<feature type="region of interest" description="Disordered" evidence="6">
    <location>
        <begin position="25"/>
        <end position="49"/>
    </location>
</feature>
<evidence type="ECO:0000256" key="4">
    <source>
        <dbReference type="ARBA" id="ARBA00022989"/>
    </source>
</evidence>
<reference evidence="8" key="1">
    <citation type="journal article" date="2004" name="Nature">
        <title>Genome duplication in the teleost fish Tetraodon nigroviridis reveals the early vertebrate proto-karyotype.</title>
        <authorList>
            <person name="Jaillon O."/>
            <person name="Aury J.-M."/>
            <person name="Brunet F."/>
            <person name="Petit J.-L."/>
            <person name="Stange-Thomann N."/>
            <person name="Mauceli E."/>
            <person name="Bouneau L."/>
            <person name="Fischer C."/>
            <person name="Ozouf-Costaz C."/>
            <person name="Bernot A."/>
            <person name="Nicaud S."/>
            <person name="Jaffe D."/>
            <person name="Fisher S."/>
            <person name="Lutfalla G."/>
            <person name="Dossat C."/>
            <person name="Segurens B."/>
            <person name="Dasilva C."/>
            <person name="Salanoubat M."/>
            <person name="Levy M."/>
            <person name="Boudet N."/>
            <person name="Castellano S."/>
            <person name="Anthouard V."/>
            <person name="Jubin C."/>
            <person name="Castelli V."/>
            <person name="Katinka M."/>
            <person name="Vacherie B."/>
            <person name="Biemont C."/>
            <person name="Skalli Z."/>
            <person name="Cattolico L."/>
            <person name="Poulain J."/>
            <person name="De Berardinis V."/>
            <person name="Cruaud C."/>
            <person name="Duprat S."/>
            <person name="Brottier P."/>
            <person name="Coutanceau J.-P."/>
            <person name="Gouzy J."/>
            <person name="Parra G."/>
            <person name="Lardier G."/>
            <person name="Chapple C."/>
            <person name="McKernan K.J."/>
            <person name="McEwan P."/>
            <person name="Bosak S."/>
            <person name="Kellis M."/>
            <person name="Volff J.-N."/>
            <person name="Guigo R."/>
            <person name="Zody M.C."/>
            <person name="Mesirov J."/>
            <person name="Lindblad-Toh K."/>
            <person name="Birren B."/>
            <person name="Nusbaum C."/>
            <person name="Kahn D."/>
            <person name="Robinson-Rechavi M."/>
            <person name="Laudet V."/>
            <person name="Schachter V."/>
            <person name="Quetier F."/>
            <person name="Saurin W."/>
            <person name="Scarpelli C."/>
            <person name="Wincker P."/>
            <person name="Lander E.S."/>
            <person name="Weissenbach J."/>
            <person name="Roest Crollius H."/>
        </authorList>
    </citation>
    <scope>NUCLEOTIDE SEQUENCE [LARGE SCALE GENOMIC DNA]</scope>
</reference>
<feature type="transmembrane region" description="Helical" evidence="7">
    <location>
        <begin position="67"/>
        <end position="88"/>
    </location>
</feature>
<keyword evidence="4 7" id="KW-1133">Transmembrane helix</keyword>
<dbReference type="PANTHER" id="PTHR23320">
    <property type="entry name" value="MEMBRANE-SPANNING 4-DOMAINS SUBFAMILY A MS4A -RELATED"/>
    <property type="match status" value="1"/>
</dbReference>
<sequence>MATSLTKVGGVVVITQVIHQDQASIPLQTPPRATPPPATPTSTPAAPPAPSKLDELRVAFLQGGPQALGVVQIMVGLVCVAFALRAAFSPLLVLHAALGLAVAFVVSGSLTLAALRRTSVSSVWTAALSNGISALVGLVGVAYLGFLMASYRPAKLFCDDATWGDVTPTDTERRDCLWKISLLDVSEYGSLGVLLVLLVLQVCVSITVSVFSARAIRRRGRTATAAEVADDDHPLLDAMEAAPDDSVAPLNRHDDEGPDST</sequence>
<dbReference type="PANTHER" id="PTHR23320:SF128">
    <property type="entry name" value="MEMBRANE-SPANNING 4-DOMAINS SUBFAMILY A MEMBER 4A"/>
    <property type="match status" value="1"/>
</dbReference>
<evidence type="ECO:0000256" key="7">
    <source>
        <dbReference type="SAM" id="Phobius"/>
    </source>
</evidence>
<dbReference type="InterPro" id="IPR007237">
    <property type="entry name" value="CD20-like"/>
</dbReference>
<gene>
    <name evidence="8" type="ORF">GSTENG00011697001</name>
</gene>
<feature type="region of interest" description="Disordered" evidence="6">
    <location>
        <begin position="240"/>
        <end position="261"/>
    </location>
</feature>
<dbReference type="Pfam" id="PF04103">
    <property type="entry name" value="CD20"/>
    <property type="match status" value="1"/>
</dbReference>
<dbReference type="GO" id="GO:0016020">
    <property type="term" value="C:membrane"/>
    <property type="evidence" value="ECO:0007669"/>
    <property type="project" value="UniProtKB-SubCell"/>
</dbReference>
<comment type="similarity">
    <text evidence="2">Belongs to the MS4A family.</text>
</comment>
<comment type="subcellular location">
    <subcellularLocation>
        <location evidence="1">Membrane</location>
        <topology evidence="1">Multi-pass membrane protein</topology>
    </subcellularLocation>
</comment>
<evidence type="ECO:0000256" key="6">
    <source>
        <dbReference type="SAM" id="MobiDB-lite"/>
    </source>
</evidence>
<dbReference type="OrthoDB" id="10071849at2759"/>
<evidence type="ECO:0000256" key="5">
    <source>
        <dbReference type="ARBA" id="ARBA00023136"/>
    </source>
</evidence>
<feature type="compositionally biased region" description="Pro residues" evidence="6">
    <location>
        <begin position="28"/>
        <end position="49"/>
    </location>
</feature>
<dbReference type="KEGG" id="tng:GSTEN00011697G001"/>
<comment type="caution">
    <text evidence="8">The sequence shown here is derived from an EMBL/GenBank/DDBJ whole genome shotgun (WGS) entry which is preliminary data.</text>
</comment>
<reference evidence="8" key="2">
    <citation type="submission" date="2004-02" db="EMBL/GenBank/DDBJ databases">
        <authorList>
            <consortium name="Genoscope"/>
            <consortium name="Whitehead Institute Centre for Genome Research"/>
        </authorList>
    </citation>
    <scope>NUCLEOTIDE SEQUENCE</scope>
</reference>
<proteinExistence type="inferred from homology"/>
<organism evidence="8">
    <name type="scientific">Tetraodon nigroviridis</name>
    <name type="common">Spotted green pufferfish</name>
    <name type="synonym">Chelonodon nigroviridis</name>
    <dbReference type="NCBI Taxonomy" id="99883"/>
    <lineage>
        <taxon>Eukaryota</taxon>
        <taxon>Metazoa</taxon>
        <taxon>Chordata</taxon>
        <taxon>Craniata</taxon>
        <taxon>Vertebrata</taxon>
        <taxon>Euteleostomi</taxon>
        <taxon>Actinopterygii</taxon>
        <taxon>Neopterygii</taxon>
        <taxon>Teleostei</taxon>
        <taxon>Neoteleostei</taxon>
        <taxon>Acanthomorphata</taxon>
        <taxon>Eupercaria</taxon>
        <taxon>Tetraodontiformes</taxon>
        <taxon>Tetradontoidea</taxon>
        <taxon>Tetraodontidae</taxon>
        <taxon>Tetraodon</taxon>
    </lineage>
</organism>
<evidence type="ECO:0000313" key="8">
    <source>
        <dbReference type="EMBL" id="CAF95166.1"/>
    </source>
</evidence>
<feature type="transmembrane region" description="Helical" evidence="7">
    <location>
        <begin position="188"/>
        <end position="211"/>
    </location>
</feature>
<evidence type="ECO:0000256" key="1">
    <source>
        <dbReference type="ARBA" id="ARBA00004141"/>
    </source>
</evidence>
<keyword evidence="3 7" id="KW-0812">Transmembrane</keyword>
<dbReference type="AlphaFoldDB" id="Q4SW16"/>
<feature type="transmembrane region" description="Helical" evidence="7">
    <location>
        <begin position="127"/>
        <end position="146"/>
    </location>
</feature>
<feature type="transmembrane region" description="Helical" evidence="7">
    <location>
        <begin position="94"/>
        <end position="115"/>
    </location>
</feature>
<accession>Q4SW16</accession>
<dbReference type="EMBL" id="CAAE01013694">
    <property type="protein sequence ID" value="CAF95166.1"/>
    <property type="molecule type" value="Genomic_DNA"/>
</dbReference>
<keyword evidence="5 7" id="KW-0472">Membrane</keyword>
<protein>
    <submittedName>
        <fullName evidence="8">(spotted green pufferfish) hypothetical protein</fullName>
    </submittedName>
</protein>
<dbReference type="InterPro" id="IPR030417">
    <property type="entry name" value="MS4A"/>
</dbReference>